<comment type="subcellular location">
    <subcellularLocation>
        <location evidence="6">Cell membrane</location>
        <topology evidence="6">Multi-pass membrane protein</topology>
    </subcellularLocation>
    <subcellularLocation>
        <location evidence="1">Membrane</location>
        <topology evidence="1">Multi-pass membrane protein</topology>
    </subcellularLocation>
</comment>
<feature type="transmembrane region" description="Helical" evidence="6">
    <location>
        <begin position="235"/>
        <end position="256"/>
    </location>
</feature>
<evidence type="ECO:0000256" key="3">
    <source>
        <dbReference type="ARBA" id="ARBA00022692"/>
    </source>
</evidence>
<feature type="transmembrane region" description="Helical" evidence="6">
    <location>
        <begin position="7"/>
        <end position="31"/>
    </location>
</feature>
<protein>
    <recommendedName>
        <fullName evidence="6">Probable membrane transporter protein</fullName>
    </recommendedName>
</protein>
<evidence type="ECO:0000256" key="4">
    <source>
        <dbReference type="ARBA" id="ARBA00022989"/>
    </source>
</evidence>
<dbReference type="GO" id="GO:0005886">
    <property type="term" value="C:plasma membrane"/>
    <property type="evidence" value="ECO:0007669"/>
    <property type="project" value="UniProtKB-SubCell"/>
</dbReference>
<feature type="transmembrane region" description="Helical" evidence="6">
    <location>
        <begin position="100"/>
        <end position="119"/>
    </location>
</feature>
<organism evidence="7 8">
    <name type="scientific">Candidatus Ligilactobacillus excrementigallinarum</name>
    <dbReference type="NCBI Taxonomy" id="2838641"/>
    <lineage>
        <taxon>Bacteria</taxon>
        <taxon>Bacillati</taxon>
        <taxon>Bacillota</taxon>
        <taxon>Bacilli</taxon>
        <taxon>Lactobacillales</taxon>
        <taxon>Lactobacillaceae</taxon>
        <taxon>Ligilactobacillus</taxon>
    </lineage>
</organism>
<evidence type="ECO:0000313" key="8">
    <source>
        <dbReference type="Proteomes" id="UP000823963"/>
    </source>
</evidence>
<evidence type="ECO:0000256" key="2">
    <source>
        <dbReference type="ARBA" id="ARBA00009142"/>
    </source>
</evidence>
<evidence type="ECO:0000256" key="5">
    <source>
        <dbReference type="ARBA" id="ARBA00023136"/>
    </source>
</evidence>
<comment type="caution">
    <text evidence="7">The sequence shown here is derived from an EMBL/GenBank/DDBJ whole genome shotgun (WGS) entry which is preliminary data.</text>
</comment>
<gene>
    <name evidence="7" type="ORF">H9861_04490</name>
</gene>
<keyword evidence="4 6" id="KW-1133">Transmembrane helix</keyword>
<feature type="transmembrane region" description="Helical" evidence="6">
    <location>
        <begin position="43"/>
        <end position="65"/>
    </location>
</feature>
<keyword evidence="5 6" id="KW-0472">Membrane</keyword>
<keyword evidence="3 6" id="KW-0812">Transmembrane</keyword>
<dbReference type="EMBL" id="DXFP01000037">
    <property type="protein sequence ID" value="HIX01994.1"/>
    <property type="molecule type" value="Genomic_DNA"/>
</dbReference>
<reference evidence="7" key="2">
    <citation type="submission" date="2021-04" db="EMBL/GenBank/DDBJ databases">
        <authorList>
            <person name="Gilroy R."/>
        </authorList>
    </citation>
    <scope>NUCLEOTIDE SEQUENCE</scope>
    <source>
        <strain evidence="7">6627</strain>
    </source>
</reference>
<feature type="transmembrane region" description="Helical" evidence="6">
    <location>
        <begin position="77"/>
        <end position="94"/>
    </location>
</feature>
<keyword evidence="6" id="KW-1003">Cell membrane</keyword>
<dbReference type="Pfam" id="PF01925">
    <property type="entry name" value="TauE"/>
    <property type="match status" value="1"/>
</dbReference>
<proteinExistence type="inferred from homology"/>
<dbReference type="PANTHER" id="PTHR43701">
    <property type="entry name" value="MEMBRANE TRANSPORTER PROTEIN MJ0441-RELATED"/>
    <property type="match status" value="1"/>
</dbReference>
<feature type="transmembrane region" description="Helical" evidence="6">
    <location>
        <begin position="140"/>
        <end position="159"/>
    </location>
</feature>
<dbReference type="InterPro" id="IPR051598">
    <property type="entry name" value="TSUP/Inactive_protease-like"/>
</dbReference>
<dbReference type="PANTHER" id="PTHR43701:SF2">
    <property type="entry name" value="MEMBRANE TRANSPORTER PROTEIN YJNA-RELATED"/>
    <property type="match status" value="1"/>
</dbReference>
<feature type="transmembrane region" description="Helical" evidence="6">
    <location>
        <begin position="205"/>
        <end position="223"/>
    </location>
</feature>
<evidence type="ECO:0000256" key="6">
    <source>
        <dbReference type="RuleBase" id="RU363041"/>
    </source>
</evidence>
<sequence length="257" mass="27292">MTYVLYGVLVIIGLITGTITSLVGASAVTLIVPALSMLFHVDVHTAIGTSLFVDIITSIVVAYNYYRKGHVELKSGLWIAIASVVGAQFGANIANATKGVTLSGLFGILLIFSGFNELHRAKKGTVERKRITFKHEWTEILTAILIGIAIGIISGIFGAGGGVMILLALVIILGFPMHMAVGTSTLIMAITALSSDIGYFRHGHIDFLFGILLAIGAVIGGILGSKYANKINDKVLAKFLDVFFIIIGVIMLIQAFI</sequence>
<dbReference type="InterPro" id="IPR002781">
    <property type="entry name" value="TM_pro_TauE-like"/>
</dbReference>
<accession>A0A9D1UXA0</accession>
<feature type="transmembrane region" description="Helical" evidence="6">
    <location>
        <begin position="165"/>
        <end position="193"/>
    </location>
</feature>
<evidence type="ECO:0000256" key="1">
    <source>
        <dbReference type="ARBA" id="ARBA00004141"/>
    </source>
</evidence>
<name>A0A9D1UXA0_9LACO</name>
<dbReference type="AlphaFoldDB" id="A0A9D1UXA0"/>
<reference evidence="7" key="1">
    <citation type="journal article" date="2021" name="PeerJ">
        <title>Extensive microbial diversity within the chicken gut microbiome revealed by metagenomics and culture.</title>
        <authorList>
            <person name="Gilroy R."/>
            <person name="Ravi A."/>
            <person name="Getino M."/>
            <person name="Pursley I."/>
            <person name="Horton D.L."/>
            <person name="Alikhan N.F."/>
            <person name="Baker D."/>
            <person name="Gharbi K."/>
            <person name="Hall N."/>
            <person name="Watson M."/>
            <person name="Adriaenssens E.M."/>
            <person name="Foster-Nyarko E."/>
            <person name="Jarju S."/>
            <person name="Secka A."/>
            <person name="Antonio M."/>
            <person name="Oren A."/>
            <person name="Chaudhuri R.R."/>
            <person name="La Ragione R."/>
            <person name="Hildebrand F."/>
            <person name="Pallen M.J."/>
        </authorList>
    </citation>
    <scope>NUCLEOTIDE SEQUENCE</scope>
    <source>
        <strain evidence="7">6627</strain>
    </source>
</reference>
<comment type="similarity">
    <text evidence="2 6">Belongs to the 4-toluene sulfonate uptake permease (TSUP) (TC 2.A.102) family.</text>
</comment>
<dbReference type="Proteomes" id="UP000823963">
    <property type="component" value="Unassembled WGS sequence"/>
</dbReference>
<evidence type="ECO:0000313" key="7">
    <source>
        <dbReference type="EMBL" id="HIX01994.1"/>
    </source>
</evidence>